<dbReference type="RefSeq" id="WP_341411621.1">
    <property type="nucleotide sequence ID" value="NZ_JBBUTH010000008.1"/>
</dbReference>
<evidence type="ECO:0000313" key="3">
    <source>
        <dbReference type="EMBL" id="MEK8051926.1"/>
    </source>
</evidence>
<evidence type="ECO:0000313" key="4">
    <source>
        <dbReference type="Proteomes" id="UP001365405"/>
    </source>
</evidence>
<dbReference type="InterPro" id="IPR001155">
    <property type="entry name" value="OxRdtase_FMN_N"/>
</dbReference>
<sequence>MPTLFDPVQLGDLSLATRIVMSPLTRTRAPGELANDLMRQYYAQRANPATGAALIISEAIQVCPEGRGYIDTPGLYTPEQTAAWRPVTDAVHAQGGKIIAQLWHVGRISHNLLQPGGAAPVSSSDKTAEGVKTRTHEGAKLASQPRPLRADEIPGVIAAYRQAARNAIAAGFDGVQVHGANGYLLEQFLRDSINDRSDAYGGSIENRARLLLEVMRAVADEIGAGRTALRLSPITPANAAPQDSDAQALYTYVAAQLAPLKLAFLEVVEGSTGGPRDLSDQGVKPFDYAAMRAAFGGPWMVNNGYTRQMALDVVAAGGADAVAFGRPFISNPDLGRRLRENAPIAPINPGTVYLSDATGYTDYPTLDEAAALAK</sequence>
<dbReference type="Pfam" id="PF00724">
    <property type="entry name" value="Oxidored_FMN"/>
    <property type="match status" value="1"/>
</dbReference>
<keyword evidence="4" id="KW-1185">Reference proteome</keyword>
<evidence type="ECO:0000259" key="2">
    <source>
        <dbReference type="Pfam" id="PF00724"/>
    </source>
</evidence>
<dbReference type="PANTHER" id="PTHR22893">
    <property type="entry name" value="NADH OXIDOREDUCTASE-RELATED"/>
    <property type="match status" value="1"/>
</dbReference>
<dbReference type="Gene3D" id="3.20.20.70">
    <property type="entry name" value="Aldolase class I"/>
    <property type="match status" value="1"/>
</dbReference>
<feature type="domain" description="NADH:flavin oxidoreductase/NADH oxidase N-terminal" evidence="2">
    <location>
        <begin position="4"/>
        <end position="342"/>
    </location>
</feature>
<dbReference type="InterPro" id="IPR045247">
    <property type="entry name" value="Oye-like"/>
</dbReference>
<dbReference type="SUPFAM" id="SSF51395">
    <property type="entry name" value="FMN-linked oxidoreductases"/>
    <property type="match status" value="1"/>
</dbReference>
<organism evidence="3 4">
    <name type="scientific">Pseudaquabacterium inlustre</name>
    <dbReference type="NCBI Taxonomy" id="2984192"/>
    <lineage>
        <taxon>Bacteria</taxon>
        <taxon>Pseudomonadati</taxon>
        <taxon>Pseudomonadota</taxon>
        <taxon>Betaproteobacteria</taxon>
        <taxon>Burkholderiales</taxon>
        <taxon>Sphaerotilaceae</taxon>
        <taxon>Pseudaquabacterium</taxon>
    </lineage>
</organism>
<accession>A0ABU9CJ93</accession>
<name>A0ABU9CJ93_9BURK</name>
<proteinExistence type="predicted"/>
<dbReference type="Proteomes" id="UP001365405">
    <property type="component" value="Unassembled WGS sequence"/>
</dbReference>
<feature type="compositionally biased region" description="Basic and acidic residues" evidence="1">
    <location>
        <begin position="126"/>
        <end position="139"/>
    </location>
</feature>
<comment type="caution">
    <text evidence="3">The sequence shown here is derived from an EMBL/GenBank/DDBJ whole genome shotgun (WGS) entry which is preliminary data.</text>
</comment>
<reference evidence="3 4" key="1">
    <citation type="submission" date="2024-04" db="EMBL/GenBank/DDBJ databases">
        <title>Novel species of the genus Ideonella isolated from streams.</title>
        <authorList>
            <person name="Lu H."/>
        </authorList>
    </citation>
    <scope>NUCLEOTIDE SEQUENCE [LARGE SCALE GENOMIC DNA]</scope>
    <source>
        <strain evidence="3 4">DXS22W</strain>
    </source>
</reference>
<dbReference type="EMBL" id="JBBUTH010000008">
    <property type="protein sequence ID" value="MEK8051926.1"/>
    <property type="molecule type" value="Genomic_DNA"/>
</dbReference>
<feature type="region of interest" description="Disordered" evidence="1">
    <location>
        <begin position="116"/>
        <end position="145"/>
    </location>
</feature>
<dbReference type="InterPro" id="IPR013785">
    <property type="entry name" value="Aldolase_TIM"/>
</dbReference>
<protein>
    <submittedName>
        <fullName evidence="3">Alkene reductase</fullName>
    </submittedName>
</protein>
<dbReference type="PANTHER" id="PTHR22893:SF91">
    <property type="entry name" value="NADPH DEHYDROGENASE 2-RELATED"/>
    <property type="match status" value="1"/>
</dbReference>
<evidence type="ECO:0000256" key="1">
    <source>
        <dbReference type="SAM" id="MobiDB-lite"/>
    </source>
</evidence>
<gene>
    <name evidence="3" type="ORF">AACH10_16865</name>
</gene>
<dbReference type="CDD" id="cd02933">
    <property type="entry name" value="OYE_like_FMN"/>
    <property type="match status" value="1"/>
</dbReference>